<keyword evidence="2" id="KW-0472">Membrane</keyword>
<feature type="region of interest" description="Disordered" evidence="1">
    <location>
        <begin position="237"/>
        <end position="299"/>
    </location>
</feature>
<keyword evidence="2" id="KW-1133">Transmembrane helix</keyword>
<accession>A0A7W4UK06</accession>
<reference evidence="3 4" key="2">
    <citation type="submission" date="2020-08" db="EMBL/GenBank/DDBJ databases">
        <authorList>
            <person name="Partida-Martinez L."/>
            <person name="Huntemann M."/>
            <person name="Clum A."/>
            <person name="Wang J."/>
            <person name="Palaniappan K."/>
            <person name="Ritter S."/>
            <person name="Chen I.-M."/>
            <person name="Stamatis D."/>
            <person name="Reddy T."/>
            <person name="O'Malley R."/>
            <person name="Daum C."/>
            <person name="Shapiro N."/>
            <person name="Ivanova N."/>
            <person name="Kyrpides N."/>
            <person name="Woyke T."/>
        </authorList>
    </citation>
    <scope>NUCLEOTIDE SEQUENCE [LARGE SCALE GENOMIC DNA]</scope>
    <source>
        <strain evidence="3 4">RAS26</strain>
    </source>
</reference>
<gene>
    <name evidence="3" type="ORF">FHR80_004523</name>
</gene>
<feature type="transmembrane region" description="Helical" evidence="2">
    <location>
        <begin position="199"/>
        <end position="226"/>
    </location>
</feature>
<reference evidence="3 4" key="1">
    <citation type="submission" date="2020-08" db="EMBL/GenBank/DDBJ databases">
        <title>The Agave Microbiome: Exploring the role of microbial communities in plant adaptations to desert environments.</title>
        <authorList>
            <person name="Partida-Martinez L.P."/>
        </authorList>
    </citation>
    <scope>NUCLEOTIDE SEQUENCE [LARGE SCALE GENOMIC DNA]</scope>
    <source>
        <strain evidence="3 4">RAS26</strain>
    </source>
</reference>
<protein>
    <submittedName>
        <fullName evidence="3">Uncharacterized protein</fullName>
    </submittedName>
</protein>
<feature type="region of interest" description="Disordered" evidence="1">
    <location>
        <begin position="97"/>
        <end position="120"/>
    </location>
</feature>
<feature type="compositionally biased region" description="Pro residues" evidence="1">
    <location>
        <begin position="267"/>
        <end position="278"/>
    </location>
</feature>
<comment type="caution">
    <text evidence="3">The sequence shown here is derived from an EMBL/GenBank/DDBJ whole genome shotgun (WGS) entry which is preliminary data.</text>
</comment>
<feature type="compositionally biased region" description="Pro residues" evidence="1">
    <location>
        <begin position="237"/>
        <end position="249"/>
    </location>
</feature>
<evidence type="ECO:0000256" key="1">
    <source>
        <dbReference type="SAM" id="MobiDB-lite"/>
    </source>
</evidence>
<name>A0A7W4UK06_9CELL</name>
<proteinExistence type="predicted"/>
<feature type="compositionally biased region" description="Basic and acidic residues" evidence="1">
    <location>
        <begin position="255"/>
        <end position="266"/>
    </location>
</feature>
<dbReference type="RefSeq" id="WP_183298285.1">
    <property type="nucleotide sequence ID" value="NZ_JACHVX010000012.1"/>
</dbReference>
<evidence type="ECO:0000256" key="2">
    <source>
        <dbReference type="SAM" id="Phobius"/>
    </source>
</evidence>
<organism evidence="3 4">
    <name type="scientific">Cellulomonas cellasea</name>
    <dbReference type="NCBI Taxonomy" id="43670"/>
    <lineage>
        <taxon>Bacteria</taxon>
        <taxon>Bacillati</taxon>
        <taxon>Actinomycetota</taxon>
        <taxon>Actinomycetes</taxon>
        <taxon>Micrococcales</taxon>
        <taxon>Cellulomonadaceae</taxon>
        <taxon>Cellulomonas</taxon>
    </lineage>
</organism>
<dbReference type="Gene3D" id="1.20.120.20">
    <property type="entry name" value="Apolipoprotein"/>
    <property type="match status" value="1"/>
</dbReference>
<evidence type="ECO:0000313" key="4">
    <source>
        <dbReference type="Proteomes" id="UP000518206"/>
    </source>
</evidence>
<dbReference type="Proteomes" id="UP000518206">
    <property type="component" value="Unassembled WGS sequence"/>
</dbReference>
<feature type="compositionally biased region" description="Gly residues" evidence="1">
    <location>
        <begin position="104"/>
        <end position="117"/>
    </location>
</feature>
<dbReference type="AlphaFoldDB" id="A0A7W4UK06"/>
<dbReference type="EMBL" id="JACHVX010000012">
    <property type="protein sequence ID" value="MBB2925576.1"/>
    <property type="molecule type" value="Genomic_DNA"/>
</dbReference>
<evidence type="ECO:0000313" key="3">
    <source>
        <dbReference type="EMBL" id="MBB2925576.1"/>
    </source>
</evidence>
<sequence length="551" mass="55605">MLQRLAGNCAVGAHLARSRPAVAVQRDDDESGGGFFDSILTAVGDAASEVADTVGDLSSQVAETVGEAFSDVAEAVGDVTAGATEAVSDVADAVVDTVTPDQGGPSGGGEAAGGGLGPQAAEAQRQRLLSELSRLQGSLPAQGIALTPGELASLNGQLARLSSVTGAALPSLAPAETAAAAVGTLPIALPSILAALEAIAAAIAALTVGELLLIAAVIVAIVLFILSLLRGTIDRPVPVPIEVPTPTPVPDDGEEPRPGPRPRPDDPPPPPLPPPPTPRVEFGPVRAPNTPVPMPDRLPDGGVVDVPVQVTGWNPSMGPIAVAAAGQGRGGTVTLDGAPSILITDATTSIAVAGDRQTLPRAGTPLALTATLGVLPVGRSAGFAVAAIMQDMSTRLQGPVDEANVGMLAQMRWSSDGRSINSLDEIEYEEQVALLEEDGCFAGTGLGDHGGLLLASLMPSDDEHSSPRAVVSRGPGRQTIRQVWAFLDNRTGSIGMTVRASGFVITRIVEEDPARPGKFLFRLIKQGQAGTVGSNTATAAAGISAATVALQ</sequence>
<keyword evidence="2" id="KW-0812">Transmembrane</keyword>